<feature type="compositionally biased region" description="Basic residues" evidence="1">
    <location>
        <begin position="287"/>
        <end position="300"/>
    </location>
</feature>
<feature type="compositionally biased region" description="Basic and acidic residues" evidence="1">
    <location>
        <begin position="150"/>
        <end position="169"/>
    </location>
</feature>
<organism evidence="2">
    <name type="scientific">uncultured Phycisphaerae bacterium</name>
    <dbReference type="NCBI Taxonomy" id="904963"/>
    <lineage>
        <taxon>Bacteria</taxon>
        <taxon>Pseudomonadati</taxon>
        <taxon>Planctomycetota</taxon>
        <taxon>Phycisphaerae</taxon>
        <taxon>environmental samples</taxon>
    </lineage>
</organism>
<feature type="compositionally biased region" description="Basic and acidic residues" evidence="1">
    <location>
        <begin position="272"/>
        <end position="283"/>
    </location>
</feature>
<feature type="compositionally biased region" description="Basic residues" evidence="1">
    <location>
        <begin position="310"/>
        <end position="327"/>
    </location>
</feature>
<accession>A0A6J4NWR9</accession>
<reference evidence="2" key="1">
    <citation type="submission" date="2020-02" db="EMBL/GenBank/DDBJ databases">
        <authorList>
            <person name="Meier V. D."/>
        </authorList>
    </citation>
    <scope>NUCLEOTIDE SEQUENCE</scope>
    <source>
        <strain evidence="2">AVDCRST_MAG64</strain>
    </source>
</reference>
<feature type="compositionally biased region" description="Basic residues" evidence="1">
    <location>
        <begin position="24"/>
        <end position="36"/>
    </location>
</feature>
<feature type="compositionally biased region" description="Basic residues" evidence="1">
    <location>
        <begin position="7"/>
        <end position="17"/>
    </location>
</feature>
<feature type="compositionally biased region" description="Basic and acidic residues" evidence="1">
    <location>
        <begin position="185"/>
        <end position="199"/>
    </location>
</feature>
<protein>
    <submittedName>
        <fullName evidence="2">Multicopper oxidase</fullName>
    </submittedName>
</protein>
<feature type="non-terminal residue" evidence="2">
    <location>
        <position position="498"/>
    </location>
</feature>
<evidence type="ECO:0000313" key="2">
    <source>
        <dbReference type="EMBL" id="CAA9396007.1"/>
    </source>
</evidence>
<feature type="compositionally biased region" description="Low complexity" evidence="1">
    <location>
        <begin position="89"/>
        <end position="100"/>
    </location>
</feature>
<feature type="compositionally biased region" description="Basic and acidic residues" evidence="1">
    <location>
        <begin position="335"/>
        <end position="345"/>
    </location>
</feature>
<sequence length="498" mass="55941">AYATQHHPVRRGPRGRRRIEPKPTPRARRPGRRRGRAGAERPPRQRVGRPDVRPVPARAAGLGLHAGRDARRVDAAVQGGRRREGVSPGGRAVQAGVRAGARGGLLGLQRPDPRPHDRGGRGRPRADLRDQPPARADDRPLARPAPAGGDGRRQRADPAADRARADVQVRVHAPPVRHVHVPLAFRRDDADGLGHDGHVRHPPARPGQGGRAAGPGLRADAQRVGHPPRHEPPGPERDERLQRADVQQQGVPRDLAARRAHRAAGAHPARQPRRDGPPPDPHPRLQLPRRRHGRRAHPRGRAVAGDDRARARRQHARHRVRRRRARRLGVPLPHDPPRDEPDGPRHPQPARRGRGRVRQEPPPAPARLHDDGRARHGRPRRAHAAHDRAAQQHPDEGRRGPVRLHRHGRHVHRHQGARRHRLVRRPRLVPAPRRHRRRPRHRRRTPLARPRRERGRRFNNAKQGGRRDGVHLPSSPRRLSGHAGQVPQVQDEAQADRV</sequence>
<feature type="compositionally biased region" description="Basic residues" evidence="1">
    <location>
        <begin position="400"/>
        <end position="459"/>
    </location>
</feature>
<name>A0A6J4NWR9_9BACT</name>
<proteinExistence type="predicted"/>
<gene>
    <name evidence="2" type="ORF">AVDCRST_MAG64-1424</name>
</gene>
<evidence type="ECO:0000256" key="1">
    <source>
        <dbReference type="SAM" id="MobiDB-lite"/>
    </source>
</evidence>
<dbReference type="EMBL" id="CADCUQ010000326">
    <property type="protein sequence ID" value="CAA9396007.1"/>
    <property type="molecule type" value="Genomic_DNA"/>
</dbReference>
<dbReference type="AlphaFoldDB" id="A0A6J4NWR9"/>
<feature type="non-terminal residue" evidence="2">
    <location>
        <position position="1"/>
    </location>
</feature>
<feature type="compositionally biased region" description="Basic and acidic residues" evidence="1">
    <location>
        <begin position="220"/>
        <end position="243"/>
    </location>
</feature>
<feature type="compositionally biased region" description="Basic and acidic residues" evidence="1">
    <location>
        <begin position="111"/>
        <end position="141"/>
    </location>
</feature>
<feature type="compositionally biased region" description="Basic and acidic residues" evidence="1">
    <location>
        <begin position="384"/>
        <end position="399"/>
    </location>
</feature>
<feature type="compositionally biased region" description="Basic and acidic residues" evidence="1">
    <location>
        <begin position="37"/>
        <end position="52"/>
    </location>
</feature>
<feature type="region of interest" description="Disordered" evidence="1">
    <location>
        <begin position="1"/>
        <end position="498"/>
    </location>
</feature>